<name>A0A6A3CL36_HIBSY</name>
<evidence type="ECO:0000256" key="2">
    <source>
        <dbReference type="SAM" id="SignalP"/>
    </source>
</evidence>
<proteinExistence type="predicted"/>
<accession>A0A6A3CL36</accession>
<feature type="transmembrane region" description="Helical" evidence="1">
    <location>
        <begin position="289"/>
        <end position="311"/>
    </location>
</feature>
<feature type="transmembrane region" description="Helical" evidence="1">
    <location>
        <begin position="149"/>
        <end position="170"/>
    </location>
</feature>
<dbReference type="PANTHER" id="PTHR31414:SF16">
    <property type="entry name" value="TRANSMEMBRANE PROTEIN"/>
    <property type="match status" value="1"/>
</dbReference>
<feature type="transmembrane region" description="Helical" evidence="1">
    <location>
        <begin position="496"/>
        <end position="518"/>
    </location>
</feature>
<feature type="transmembrane region" description="Helical" evidence="1">
    <location>
        <begin position="100"/>
        <end position="129"/>
    </location>
</feature>
<dbReference type="PANTHER" id="PTHR31414">
    <property type="entry name" value="TRANSMEMBRANE PROTEIN DDB_G0292058"/>
    <property type="match status" value="1"/>
</dbReference>
<keyword evidence="1" id="KW-1133">Transmembrane helix</keyword>
<protein>
    <submittedName>
        <fullName evidence="3">Ribose-5-phosphate isomerase-like</fullName>
    </submittedName>
</protein>
<comment type="caution">
    <text evidence="3">The sequence shown here is derived from an EMBL/GenBank/DDBJ whole genome shotgun (WGS) entry which is preliminary data.</text>
</comment>
<keyword evidence="4" id="KW-1185">Reference proteome</keyword>
<keyword evidence="1" id="KW-0472">Membrane</keyword>
<feature type="transmembrane region" description="Helical" evidence="1">
    <location>
        <begin position="260"/>
        <end position="282"/>
    </location>
</feature>
<dbReference type="OrthoDB" id="1937321at2759"/>
<keyword evidence="2" id="KW-0732">Signal</keyword>
<evidence type="ECO:0000313" key="3">
    <source>
        <dbReference type="EMBL" id="KAE8730115.1"/>
    </source>
</evidence>
<dbReference type="InterPro" id="IPR040283">
    <property type="entry name" value="DDB_G0292058-like"/>
</dbReference>
<feature type="chain" id="PRO_5025653782" evidence="2">
    <location>
        <begin position="28"/>
        <end position="571"/>
    </location>
</feature>
<dbReference type="GO" id="GO:0016020">
    <property type="term" value="C:membrane"/>
    <property type="evidence" value="ECO:0007669"/>
    <property type="project" value="TreeGrafter"/>
</dbReference>
<sequence>MERILFGHFVLLLLVCLGCLFSVPVSGRDGPITDHTKFIFGGVNLGPWKNGISELAQAPAPTNDEPPNTLVLAAKRTNRPDILLHFKHYLGGWDITNRHYWASVGFTGAVGFIFAVLWFVSFGLVLVVYHCCGWRLNIEGKRSDRSQRICLIMLVLFTSVVATGCILLSVGQDEFHDEVLHTLKYVVNQSDYTVQILKNVTQYLSLAKTISVAQVFLPSDVMTNIDKLNIDLNTAADTLTEKTSENAVTIRRVFNVVRSALITVAALMLVLALLGLVLSVLGHQHAIHIFIVSGWLLVAVTFILYGVFVIMNNTISDTCMAMEEWVENPQAETALSNILPCVDPRTTNHTLTQSKQVITSIVNVVNTYIYSIANADLSPDDDRYYNQSGPPMLPLCYPFDSQLQDRQCGSYEVSMANASLVWQNYTCMVSESGVCNTTGRITPDRFTQLVAAVNESYALEHYTPPLLCLQNCDFVRETFQNITLNYCRPLEHHLKIVNAGLGLISVGVLLCLVLWILYANRPRREEVFVKTLLPKMLLSMKRVSCKNIFSTNGRNNTTSSSTNVSKIIAAN</sequence>
<dbReference type="EMBL" id="VEPZ02000209">
    <property type="protein sequence ID" value="KAE8730115.1"/>
    <property type="molecule type" value="Genomic_DNA"/>
</dbReference>
<keyword evidence="1" id="KW-0812">Transmembrane</keyword>
<organism evidence="3 4">
    <name type="scientific">Hibiscus syriacus</name>
    <name type="common">Rose of Sharon</name>
    <dbReference type="NCBI Taxonomy" id="106335"/>
    <lineage>
        <taxon>Eukaryota</taxon>
        <taxon>Viridiplantae</taxon>
        <taxon>Streptophyta</taxon>
        <taxon>Embryophyta</taxon>
        <taxon>Tracheophyta</taxon>
        <taxon>Spermatophyta</taxon>
        <taxon>Magnoliopsida</taxon>
        <taxon>eudicotyledons</taxon>
        <taxon>Gunneridae</taxon>
        <taxon>Pentapetalae</taxon>
        <taxon>rosids</taxon>
        <taxon>malvids</taxon>
        <taxon>Malvales</taxon>
        <taxon>Malvaceae</taxon>
        <taxon>Malvoideae</taxon>
        <taxon>Hibiscus</taxon>
    </lineage>
</organism>
<dbReference type="GO" id="GO:0016853">
    <property type="term" value="F:isomerase activity"/>
    <property type="evidence" value="ECO:0007669"/>
    <property type="project" value="UniProtKB-KW"/>
</dbReference>
<feature type="signal peptide" evidence="2">
    <location>
        <begin position="1"/>
        <end position="27"/>
    </location>
</feature>
<gene>
    <name evidence="3" type="ORF">F3Y22_tig00003041pilonHSYRG00884</name>
</gene>
<reference evidence="3" key="1">
    <citation type="submission" date="2019-09" db="EMBL/GenBank/DDBJ databases">
        <title>Draft genome information of white flower Hibiscus syriacus.</title>
        <authorList>
            <person name="Kim Y.-M."/>
        </authorList>
    </citation>
    <scope>NUCLEOTIDE SEQUENCE [LARGE SCALE GENOMIC DNA]</scope>
    <source>
        <strain evidence="3">YM2019G1</strain>
    </source>
</reference>
<dbReference type="AlphaFoldDB" id="A0A6A3CL36"/>
<evidence type="ECO:0000313" key="4">
    <source>
        <dbReference type="Proteomes" id="UP000436088"/>
    </source>
</evidence>
<dbReference type="Proteomes" id="UP000436088">
    <property type="component" value="Unassembled WGS sequence"/>
</dbReference>
<evidence type="ECO:0000256" key="1">
    <source>
        <dbReference type="SAM" id="Phobius"/>
    </source>
</evidence>